<evidence type="ECO:0000256" key="5">
    <source>
        <dbReference type="ARBA" id="ARBA00022829"/>
    </source>
</evidence>
<protein>
    <submittedName>
        <fullName evidence="10">Uncharacterized protein</fullName>
    </submittedName>
</protein>
<evidence type="ECO:0000256" key="4">
    <source>
        <dbReference type="ARBA" id="ARBA00022618"/>
    </source>
</evidence>
<dbReference type="EMBL" id="KL893859">
    <property type="protein sequence ID" value="KGL81302.1"/>
    <property type="molecule type" value="Genomic_DNA"/>
</dbReference>
<dbReference type="AlphaFoldDB" id="A0A099ZHK2"/>
<evidence type="ECO:0000256" key="6">
    <source>
        <dbReference type="ARBA" id="ARBA00023054"/>
    </source>
</evidence>
<keyword evidence="5" id="KW-0159">Chromosome partition</keyword>
<feature type="non-terminal residue" evidence="10">
    <location>
        <position position="179"/>
    </location>
</feature>
<keyword evidence="3" id="KW-0158">Chromosome</keyword>
<keyword evidence="11" id="KW-1185">Reference proteome</keyword>
<proteinExistence type="inferred from homology"/>
<comment type="similarity">
    <text evidence="2">Belongs to the shugoshin family.</text>
</comment>
<dbReference type="PANTHER" id="PTHR21577:SF3">
    <property type="entry name" value="SHUGOSHIN 1-RELATED"/>
    <property type="match status" value="1"/>
</dbReference>
<evidence type="ECO:0000256" key="9">
    <source>
        <dbReference type="SAM" id="MobiDB-lite"/>
    </source>
</evidence>
<organism evidence="10 11">
    <name type="scientific">Tinamus guttatus</name>
    <name type="common">White-throated tinamou</name>
    <dbReference type="NCBI Taxonomy" id="94827"/>
    <lineage>
        <taxon>Eukaryota</taxon>
        <taxon>Metazoa</taxon>
        <taxon>Chordata</taxon>
        <taxon>Craniata</taxon>
        <taxon>Vertebrata</taxon>
        <taxon>Euteleostomi</taxon>
        <taxon>Archelosauria</taxon>
        <taxon>Archosauria</taxon>
        <taxon>Dinosauria</taxon>
        <taxon>Saurischia</taxon>
        <taxon>Theropoda</taxon>
        <taxon>Coelurosauria</taxon>
        <taxon>Aves</taxon>
        <taxon>Palaeognathae</taxon>
        <taxon>Tinamiformes</taxon>
        <taxon>Tinamidae</taxon>
        <taxon>Tinamus</taxon>
    </lineage>
</organism>
<evidence type="ECO:0000256" key="3">
    <source>
        <dbReference type="ARBA" id="ARBA00022454"/>
    </source>
</evidence>
<dbReference type="STRING" id="94827.A0A099ZHK2"/>
<name>A0A099ZHK2_TINGU</name>
<keyword evidence="7" id="KW-0131">Cell cycle</keyword>
<dbReference type="GO" id="GO:0051301">
    <property type="term" value="P:cell division"/>
    <property type="evidence" value="ECO:0007669"/>
    <property type="project" value="UniProtKB-KW"/>
</dbReference>
<evidence type="ECO:0000256" key="2">
    <source>
        <dbReference type="ARBA" id="ARBA00010845"/>
    </source>
</evidence>
<dbReference type="GO" id="GO:0007059">
    <property type="term" value="P:chromosome segregation"/>
    <property type="evidence" value="ECO:0007669"/>
    <property type="project" value="UniProtKB-KW"/>
</dbReference>
<accession>A0A099ZHK2</accession>
<evidence type="ECO:0000313" key="11">
    <source>
        <dbReference type="Proteomes" id="UP000053641"/>
    </source>
</evidence>
<sequence length="179" mass="19807">EVEQCHFHNAALRHKLCFLNSTLKEMEKLMAVIKTARLSEFYTSFASVSNDQNNNKTEDSWADDTTDGQLVRPAVVLLKAPVSKQCDEGRKNGSSSAVQTSAVDLQPPVPNKTQEFVPVVSRDTLPQELGENVKKPHEAIETREASVECHVLGECSLATQQDPSSLPVLTWESHPLSHE</sequence>
<keyword evidence="4" id="KW-0132">Cell division</keyword>
<feature type="non-terminal residue" evidence="10">
    <location>
        <position position="1"/>
    </location>
</feature>
<feature type="region of interest" description="Disordered" evidence="9">
    <location>
        <begin position="85"/>
        <end position="111"/>
    </location>
</feature>
<dbReference type="InterPro" id="IPR038889">
    <property type="entry name" value="Shugoshin1/2"/>
</dbReference>
<evidence type="ECO:0000256" key="1">
    <source>
        <dbReference type="ARBA" id="ARBA00004584"/>
    </source>
</evidence>
<dbReference type="GO" id="GO:0051177">
    <property type="term" value="P:meiotic sister chromatid cohesion"/>
    <property type="evidence" value="ECO:0007669"/>
    <property type="project" value="TreeGrafter"/>
</dbReference>
<evidence type="ECO:0000256" key="7">
    <source>
        <dbReference type="ARBA" id="ARBA00023306"/>
    </source>
</evidence>
<dbReference type="Proteomes" id="UP000053641">
    <property type="component" value="Unassembled WGS sequence"/>
</dbReference>
<gene>
    <name evidence="10" type="ORF">N309_05332</name>
</gene>
<evidence type="ECO:0000313" key="10">
    <source>
        <dbReference type="EMBL" id="KGL81302.1"/>
    </source>
</evidence>
<feature type="compositionally biased region" description="Polar residues" evidence="9">
    <location>
        <begin position="92"/>
        <end position="103"/>
    </location>
</feature>
<reference evidence="10 11" key="1">
    <citation type="submission" date="2014-06" db="EMBL/GenBank/DDBJ databases">
        <title>Genome evolution of avian class.</title>
        <authorList>
            <person name="Zhang G."/>
            <person name="Li C."/>
        </authorList>
    </citation>
    <scope>NUCLEOTIDE SEQUENCE [LARGE SCALE GENOMIC DNA]</scope>
    <source>
        <strain evidence="10">BGI_N309</strain>
    </source>
</reference>
<comment type="subcellular location">
    <subcellularLocation>
        <location evidence="1">Chromosome</location>
        <location evidence="1">Centromere</location>
    </subcellularLocation>
</comment>
<keyword evidence="6" id="KW-0175">Coiled coil</keyword>
<dbReference type="GO" id="GO:0000776">
    <property type="term" value="C:kinetochore"/>
    <property type="evidence" value="ECO:0007669"/>
    <property type="project" value="TreeGrafter"/>
</dbReference>
<evidence type="ECO:0000256" key="8">
    <source>
        <dbReference type="ARBA" id="ARBA00023328"/>
    </source>
</evidence>
<dbReference type="PANTHER" id="PTHR21577">
    <property type="entry name" value="SHUGOSHIN"/>
    <property type="match status" value="1"/>
</dbReference>
<keyword evidence="8" id="KW-0137">Centromere</keyword>